<proteinExistence type="predicted"/>
<dbReference type="STRING" id="47500.AF333_08560"/>
<reference evidence="3 5" key="1">
    <citation type="submission" date="2015-07" db="EMBL/GenBank/DDBJ databases">
        <title>Fjat-14205 dsm 2895.</title>
        <authorList>
            <person name="Liu B."/>
            <person name="Wang J."/>
            <person name="Zhu Y."/>
            <person name="Liu G."/>
            <person name="Chen Q."/>
            <person name="Chen Z."/>
            <person name="Lan J."/>
            <person name="Che J."/>
            <person name="Ge C."/>
            <person name="Shi H."/>
            <person name="Pan Z."/>
            <person name="Liu X."/>
        </authorList>
    </citation>
    <scope>NUCLEOTIDE SEQUENCE [LARGE SCALE GENOMIC DNA]</scope>
    <source>
        <strain evidence="3 5">DSM 2895</strain>
    </source>
</reference>
<gene>
    <name evidence="3" type="ORF">AF333_08560</name>
    <name evidence="4" type="ORF">SAMN04487909_11194</name>
</gene>
<dbReference type="EMBL" id="FNED01000011">
    <property type="protein sequence ID" value="SDJ07008.1"/>
    <property type="molecule type" value="Genomic_DNA"/>
</dbReference>
<feature type="domain" description="HD-GYP" evidence="2">
    <location>
        <begin position="171"/>
        <end position="366"/>
    </location>
</feature>
<dbReference type="PATRIC" id="fig|47500.12.peg.5123"/>
<evidence type="ECO:0000313" key="4">
    <source>
        <dbReference type="EMBL" id="SDJ07008.1"/>
    </source>
</evidence>
<feature type="transmembrane region" description="Helical" evidence="1">
    <location>
        <begin position="33"/>
        <end position="52"/>
    </location>
</feature>
<keyword evidence="1" id="KW-1133">Transmembrane helix</keyword>
<dbReference type="InterPro" id="IPR037522">
    <property type="entry name" value="HD_GYP_dom"/>
</dbReference>
<evidence type="ECO:0000313" key="6">
    <source>
        <dbReference type="Proteomes" id="UP000182836"/>
    </source>
</evidence>
<dbReference type="EMBL" id="LGUG01000004">
    <property type="protein sequence ID" value="KON95520.1"/>
    <property type="molecule type" value="Genomic_DNA"/>
</dbReference>
<organism evidence="3 5">
    <name type="scientific">Aneurinibacillus migulanus</name>
    <name type="common">Bacillus migulanus</name>
    <dbReference type="NCBI Taxonomy" id="47500"/>
    <lineage>
        <taxon>Bacteria</taxon>
        <taxon>Bacillati</taxon>
        <taxon>Bacillota</taxon>
        <taxon>Bacilli</taxon>
        <taxon>Bacillales</taxon>
        <taxon>Paenibacillaceae</taxon>
        <taxon>Aneurinibacillus group</taxon>
        <taxon>Aneurinibacillus</taxon>
    </lineage>
</organism>
<feature type="transmembrane region" description="Helical" evidence="1">
    <location>
        <begin position="73"/>
        <end position="99"/>
    </location>
</feature>
<keyword evidence="1" id="KW-0472">Membrane</keyword>
<dbReference type="Proteomes" id="UP000182836">
    <property type="component" value="Unassembled WGS sequence"/>
</dbReference>
<evidence type="ECO:0000313" key="5">
    <source>
        <dbReference type="Proteomes" id="UP000037269"/>
    </source>
</evidence>
<keyword evidence="5" id="KW-1185">Reference proteome</keyword>
<dbReference type="AlphaFoldDB" id="A0A0D1V643"/>
<dbReference type="PROSITE" id="PS51832">
    <property type="entry name" value="HD_GYP"/>
    <property type="match status" value="1"/>
</dbReference>
<name>A0A0D1V643_ANEMI</name>
<feature type="transmembrane region" description="Helical" evidence="1">
    <location>
        <begin position="141"/>
        <end position="164"/>
    </location>
</feature>
<dbReference type="PANTHER" id="PTHR45228">
    <property type="entry name" value="CYCLIC DI-GMP PHOSPHODIESTERASE TM_0186-RELATED"/>
    <property type="match status" value="1"/>
</dbReference>
<dbReference type="NCBIfam" id="TIGR00277">
    <property type="entry name" value="HDIG"/>
    <property type="match status" value="1"/>
</dbReference>
<accession>A0A0D1V643</accession>
<dbReference type="Proteomes" id="UP000037269">
    <property type="component" value="Unassembled WGS sequence"/>
</dbReference>
<dbReference type="Gene3D" id="1.10.3210.10">
    <property type="entry name" value="Hypothetical protein af1432"/>
    <property type="match status" value="1"/>
</dbReference>
<dbReference type="Pfam" id="PF13487">
    <property type="entry name" value="HD_5"/>
    <property type="match status" value="1"/>
</dbReference>
<dbReference type="SMART" id="SM00471">
    <property type="entry name" value="HDc"/>
    <property type="match status" value="1"/>
</dbReference>
<dbReference type="PANTHER" id="PTHR45228:SF4">
    <property type="entry name" value="LIPOPROTEIN"/>
    <property type="match status" value="1"/>
</dbReference>
<sequence>MQNHIKSKLRFVSLSVITLTYFFVQHHPTFSPVVFWGLTLTGWAIEIVIYTWKGKKAEAFLAVNEQRLRVLDFIFVMGYMWVTGGVGESPYLILIYLGIASIGLYDEKRVGLLYSLLAVAILIAYDCGYTYFYKGMWGTSVYVLSHIFMLPVFGVMANLLIAHFQQIKKEEQTVLDELVTSLAKAIGSKDSYTLGHSTRVQMYSLALGKELGLSQEEMFTLKYGALLHDIGKIHISSAVLNKTGKLTEDEWLELKGHSMEGARIIGGLKKLKGVRDIILYHHEKYDGRGYPHGLQREEIPFLAAVVNVADSFDAMTSSRSYNKPKTIEEGMEEIRRCTGTQFHPTVAAAALSLYQKGKWPRFKQTDHCEEEEYTYDMV</sequence>
<keyword evidence="1" id="KW-0812">Transmembrane</keyword>
<dbReference type="CDD" id="cd00077">
    <property type="entry name" value="HDc"/>
    <property type="match status" value="1"/>
</dbReference>
<dbReference type="OrthoDB" id="9759601at2"/>
<dbReference type="GeneID" id="42305248"/>
<evidence type="ECO:0000259" key="2">
    <source>
        <dbReference type="PROSITE" id="PS51832"/>
    </source>
</evidence>
<dbReference type="InterPro" id="IPR003607">
    <property type="entry name" value="HD/PDEase_dom"/>
</dbReference>
<evidence type="ECO:0000256" key="1">
    <source>
        <dbReference type="SAM" id="Phobius"/>
    </source>
</evidence>
<dbReference type="RefSeq" id="WP_043066667.1">
    <property type="nucleotide sequence ID" value="NZ_BJOA01000040.1"/>
</dbReference>
<reference evidence="4 6" key="2">
    <citation type="submission" date="2016-10" db="EMBL/GenBank/DDBJ databases">
        <authorList>
            <person name="de Groot N.N."/>
        </authorList>
    </citation>
    <scope>NUCLEOTIDE SEQUENCE [LARGE SCALE GENOMIC DNA]</scope>
    <source>
        <strain evidence="4 6">DSM 2895</strain>
    </source>
</reference>
<dbReference type="InterPro" id="IPR006675">
    <property type="entry name" value="HDIG_dom"/>
</dbReference>
<evidence type="ECO:0000313" key="3">
    <source>
        <dbReference type="EMBL" id="KON95520.1"/>
    </source>
</evidence>
<dbReference type="InterPro" id="IPR052020">
    <property type="entry name" value="Cyclic_di-GMP/3'3'-cGAMP_PDE"/>
</dbReference>
<feature type="transmembrane region" description="Helical" evidence="1">
    <location>
        <begin position="111"/>
        <end position="129"/>
    </location>
</feature>
<protein>
    <submittedName>
        <fullName evidence="4">HDIG domain-containing protein</fullName>
    </submittedName>
</protein>
<dbReference type="SUPFAM" id="SSF109604">
    <property type="entry name" value="HD-domain/PDEase-like"/>
    <property type="match status" value="1"/>
</dbReference>